<feature type="transmembrane region" description="Helical" evidence="1">
    <location>
        <begin position="34"/>
        <end position="56"/>
    </location>
</feature>
<accession>A0A0W8FG59</accession>
<organism evidence="2">
    <name type="scientific">hydrocarbon metagenome</name>
    <dbReference type="NCBI Taxonomy" id="938273"/>
    <lineage>
        <taxon>unclassified sequences</taxon>
        <taxon>metagenomes</taxon>
        <taxon>ecological metagenomes</taxon>
    </lineage>
</organism>
<dbReference type="InterPro" id="IPR043713">
    <property type="entry name" value="DUF5654"/>
</dbReference>
<evidence type="ECO:0000256" key="1">
    <source>
        <dbReference type="SAM" id="Phobius"/>
    </source>
</evidence>
<gene>
    <name evidence="2" type="ORF">ASZ90_010620</name>
</gene>
<proteinExistence type="predicted"/>
<dbReference type="Pfam" id="PF18898">
    <property type="entry name" value="DUF5654"/>
    <property type="match status" value="1"/>
</dbReference>
<dbReference type="AlphaFoldDB" id="A0A0W8FG59"/>
<name>A0A0W8FG59_9ZZZZ</name>
<evidence type="ECO:0000313" key="2">
    <source>
        <dbReference type="EMBL" id="KUG19650.1"/>
    </source>
</evidence>
<keyword evidence="1" id="KW-1133">Transmembrane helix</keyword>
<keyword evidence="1" id="KW-0472">Membrane</keyword>
<comment type="caution">
    <text evidence="2">The sequence shown here is derived from an EMBL/GenBank/DDBJ whole genome shotgun (WGS) entry which is preliminary data.</text>
</comment>
<dbReference type="EMBL" id="LNQE01001267">
    <property type="protein sequence ID" value="KUG19650.1"/>
    <property type="molecule type" value="Genomic_DNA"/>
</dbReference>
<keyword evidence="1" id="KW-0812">Transmembrane</keyword>
<sequence length="72" mass="7486">MAALITFAFGLVAALAWNEAIQALFALYIDPGGSITAMLIYAVLVTIIAVLATIWIGSVAARARSAPPAEPR</sequence>
<protein>
    <submittedName>
        <fullName evidence="2">Uncharacterized protein</fullName>
    </submittedName>
</protein>
<reference evidence="2" key="1">
    <citation type="journal article" date="2015" name="Proc. Natl. Acad. Sci. U.S.A.">
        <title>Networks of energetic and metabolic interactions define dynamics in microbial communities.</title>
        <authorList>
            <person name="Embree M."/>
            <person name="Liu J.K."/>
            <person name="Al-Bassam M.M."/>
            <person name="Zengler K."/>
        </authorList>
    </citation>
    <scope>NUCLEOTIDE SEQUENCE</scope>
</reference>